<accession>A0ABD0XUB9</accession>
<feature type="region of interest" description="Disordered" evidence="5">
    <location>
        <begin position="1"/>
        <end position="77"/>
    </location>
</feature>
<feature type="region of interest" description="Disordered" evidence="5">
    <location>
        <begin position="89"/>
        <end position="183"/>
    </location>
</feature>
<dbReference type="GO" id="GO:0005524">
    <property type="term" value="F:ATP binding"/>
    <property type="evidence" value="ECO:0007669"/>
    <property type="project" value="UniProtKB-KW"/>
</dbReference>
<dbReference type="PANTHER" id="PTHR47961:SF6">
    <property type="entry name" value="DNA-DIRECTED DNA POLYMERASE"/>
    <property type="match status" value="1"/>
</dbReference>
<dbReference type="Gene3D" id="3.40.50.300">
    <property type="entry name" value="P-loop containing nucleotide triphosphate hydrolases"/>
    <property type="match status" value="2"/>
</dbReference>
<dbReference type="Pfam" id="PF00270">
    <property type="entry name" value="DEAD"/>
    <property type="match status" value="1"/>
</dbReference>
<feature type="domain" description="Helicase ATP-binding" evidence="6">
    <location>
        <begin position="356"/>
        <end position="534"/>
    </location>
</feature>
<feature type="compositionally biased region" description="Polar residues" evidence="5">
    <location>
        <begin position="237"/>
        <end position="256"/>
    </location>
</feature>
<evidence type="ECO:0000256" key="3">
    <source>
        <dbReference type="ARBA" id="ARBA00022806"/>
    </source>
</evidence>
<proteinExistence type="predicted"/>
<gene>
    <name evidence="7" type="ORF">UPYG_G00130290</name>
</gene>
<feature type="compositionally biased region" description="Basic and acidic residues" evidence="5">
    <location>
        <begin position="40"/>
        <end position="57"/>
    </location>
</feature>
<evidence type="ECO:0000313" key="8">
    <source>
        <dbReference type="Proteomes" id="UP001557470"/>
    </source>
</evidence>
<keyword evidence="4" id="KW-0067">ATP-binding</keyword>
<evidence type="ECO:0000256" key="2">
    <source>
        <dbReference type="ARBA" id="ARBA00022801"/>
    </source>
</evidence>
<feature type="compositionally biased region" description="Gly residues" evidence="5">
    <location>
        <begin position="93"/>
        <end position="104"/>
    </location>
</feature>
<dbReference type="PROSITE" id="PS51192">
    <property type="entry name" value="HELICASE_ATP_BIND_1"/>
    <property type="match status" value="1"/>
</dbReference>
<dbReference type="GO" id="GO:0016787">
    <property type="term" value="F:hydrolase activity"/>
    <property type="evidence" value="ECO:0007669"/>
    <property type="project" value="UniProtKB-KW"/>
</dbReference>
<sequence length="690" mass="75444">MNPTGKNKRYMGQHQITKKKSGLPPEEPLTPRRSSRLQHTRHDDTHTLHGETQKLYEKTSLPWDVTAGYGGAGGNSSLALDEEMLQVLEALDAGGGQPGGGHRGTGSLAPSASGQASGPRYSSSTPPQGRAAGQISTGRGIRPVQSNRSRNSQTIKRASRRGQAFGARPAGTSQAGPRPGTSLDVEDLAQHLLFGKDSKEADHAETRPLRPVGEPSPQKTETNQRDSSSRRRMHMENGQSSETKLTGKESNSCQNADSQLDVSDDFILFSPSHLALVREKAKLQRNNMSASILTPPTGLDASTFNTTGEPAVCVYPEEQSDLLLMSSWGLPGPVLERYRRHGVSSMFPWQAQCLSLGRVLQGRNLVYSAPTSAGKTLVAELLMLKRVLETKRKALFILPFVSLAKEKMTYLQSVFSEVGLCVEGYMGSRSAPGGFSSLDVAVCTIEKANSLLNRLIEEDSMDLLGMVVVDELHMVGDSGRGYLLELLLTKIRYISLKNNTDHSFSGVQIVAMSATLPNLSLLAEWLDADLYQTDYRPVPLKEMLKVGKSIYDCSLSLVRTFSPLITVKGDEDHVVSLCYETVREGRSVLMFCPSKSWCEKLADSIAREFYNLRHTEQKPSSPPGEGVDVLAQLRRTPAGLDPILQRTVPWGVAFHHAGLTFDERDVLEGVWWLAHNLMRQGSSTCEGSSL</sequence>
<feature type="region of interest" description="Disordered" evidence="5">
    <location>
        <begin position="195"/>
        <end position="256"/>
    </location>
</feature>
<organism evidence="7 8">
    <name type="scientific">Umbra pygmaea</name>
    <name type="common">Eastern mudminnow</name>
    <dbReference type="NCBI Taxonomy" id="75934"/>
    <lineage>
        <taxon>Eukaryota</taxon>
        <taxon>Metazoa</taxon>
        <taxon>Chordata</taxon>
        <taxon>Craniata</taxon>
        <taxon>Vertebrata</taxon>
        <taxon>Euteleostomi</taxon>
        <taxon>Actinopterygii</taxon>
        <taxon>Neopterygii</taxon>
        <taxon>Teleostei</taxon>
        <taxon>Protacanthopterygii</taxon>
        <taxon>Esociformes</taxon>
        <taxon>Umbridae</taxon>
        <taxon>Umbra</taxon>
    </lineage>
</organism>
<dbReference type="PANTHER" id="PTHR47961">
    <property type="entry name" value="DNA POLYMERASE THETA, PUTATIVE (AFU_ORTHOLOGUE AFUA_1G05260)-RELATED"/>
    <property type="match status" value="1"/>
</dbReference>
<keyword evidence="8" id="KW-1185">Reference proteome</keyword>
<dbReference type="Proteomes" id="UP001557470">
    <property type="component" value="Unassembled WGS sequence"/>
</dbReference>
<dbReference type="SMART" id="SM00487">
    <property type="entry name" value="DEXDc"/>
    <property type="match status" value="1"/>
</dbReference>
<dbReference type="FunFam" id="3.40.50.300:FF:000753">
    <property type="entry name" value="Polymerase (DNA directed), theta"/>
    <property type="match status" value="1"/>
</dbReference>
<keyword evidence="2" id="KW-0378">Hydrolase</keyword>
<evidence type="ECO:0000256" key="1">
    <source>
        <dbReference type="ARBA" id="ARBA00022741"/>
    </source>
</evidence>
<dbReference type="CDD" id="cd18026">
    <property type="entry name" value="DEXHc_POLQ-like"/>
    <property type="match status" value="1"/>
</dbReference>
<dbReference type="InterPro" id="IPR050474">
    <property type="entry name" value="Hel308_SKI2-like"/>
</dbReference>
<dbReference type="GO" id="GO:0004386">
    <property type="term" value="F:helicase activity"/>
    <property type="evidence" value="ECO:0007669"/>
    <property type="project" value="UniProtKB-KW"/>
</dbReference>
<dbReference type="InterPro" id="IPR027417">
    <property type="entry name" value="P-loop_NTPase"/>
</dbReference>
<dbReference type="AlphaFoldDB" id="A0ABD0XUB9"/>
<name>A0ABD0XUB9_UMBPY</name>
<feature type="compositionally biased region" description="Polar residues" evidence="5">
    <location>
        <begin position="108"/>
        <end position="127"/>
    </location>
</feature>
<evidence type="ECO:0000256" key="4">
    <source>
        <dbReference type="ARBA" id="ARBA00022840"/>
    </source>
</evidence>
<protein>
    <recommendedName>
        <fullName evidence="6">Helicase ATP-binding domain-containing protein</fullName>
    </recommendedName>
</protein>
<dbReference type="EMBL" id="JAGEUA010000003">
    <property type="protein sequence ID" value="KAL0994986.1"/>
    <property type="molecule type" value="Genomic_DNA"/>
</dbReference>
<feature type="compositionally biased region" description="Basic residues" evidence="5">
    <location>
        <begin position="1"/>
        <end position="21"/>
    </location>
</feature>
<evidence type="ECO:0000313" key="7">
    <source>
        <dbReference type="EMBL" id="KAL0994986.1"/>
    </source>
</evidence>
<evidence type="ECO:0000256" key="5">
    <source>
        <dbReference type="SAM" id="MobiDB-lite"/>
    </source>
</evidence>
<feature type="compositionally biased region" description="Polar residues" evidence="5">
    <location>
        <begin position="144"/>
        <end position="156"/>
    </location>
</feature>
<evidence type="ECO:0000259" key="6">
    <source>
        <dbReference type="PROSITE" id="PS51192"/>
    </source>
</evidence>
<dbReference type="SUPFAM" id="SSF52540">
    <property type="entry name" value="P-loop containing nucleoside triphosphate hydrolases"/>
    <property type="match status" value="2"/>
</dbReference>
<comment type="caution">
    <text evidence="7">The sequence shown here is derived from an EMBL/GenBank/DDBJ whole genome shotgun (WGS) entry which is preliminary data.</text>
</comment>
<keyword evidence="3" id="KW-0347">Helicase</keyword>
<reference evidence="7 8" key="1">
    <citation type="submission" date="2024-06" db="EMBL/GenBank/DDBJ databases">
        <authorList>
            <person name="Pan Q."/>
            <person name="Wen M."/>
            <person name="Jouanno E."/>
            <person name="Zahm M."/>
            <person name="Klopp C."/>
            <person name="Cabau C."/>
            <person name="Louis A."/>
            <person name="Berthelot C."/>
            <person name="Parey E."/>
            <person name="Roest Crollius H."/>
            <person name="Montfort J."/>
            <person name="Robinson-Rechavi M."/>
            <person name="Bouchez O."/>
            <person name="Lampietro C."/>
            <person name="Lopez Roques C."/>
            <person name="Donnadieu C."/>
            <person name="Postlethwait J."/>
            <person name="Bobe J."/>
            <person name="Verreycken H."/>
            <person name="Guiguen Y."/>
        </authorList>
    </citation>
    <scope>NUCLEOTIDE SEQUENCE [LARGE SCALE GENOMIC DNA]</scope>
    <source>
        <strain evidence="7">Up_M1</strain>
        <tissue evidence="7">Testis</tissue>
    </source>
</reference>
<keyword evidence="1" id="KW-0547">Nucleotide-binding</keyword>
<feature type="compositionally biased region" description="Basic and acidic residues" evidence="5">
    <location>
        <begin position="195"/>
        <end position="208"/>
    </location>
</feature>
<dbReference type="InterPro" id="IPR014001">
    <property type="entry name" value="Helicase_ATP-bd"/>
</dbReference>
<dbReference type="InterPro" id="IPR011545">
    <property type="entry name" value="DEAD/DEAH_box_helicase_dom"/>
</dbReference>